<dbReference type="AlphaFoldDB" id="A0A2I0UN46"/>
<keyword evidence="4" id="KW-1185">Reference proteome</keyword>
<dbReference type="InterPro" id="IPR000477">
    <property type="entry name" value="RT_dom"/>
</dbReference>
<accession>A0A2I0UN46</accession>
<evidence type="ECO:0000259" key="2">
    <source>
        <dbReference type="PROSITE" id="PS50878"/>
    </source>
</evidence>
<reference evidence="4" key="1">
    <citation type="submission" date="2017-11" db="EMBL/GenBank/DDBJ databases">
        <authorList>
            <person name="Lima N.C."/>
            <person name="Parody-Merino A.M."/>
            <person name="Battley P.F."/>
            <person name="Fidler A.E."/>
            <person name="Prosdocimi F."/>
        </authorList>
    </citation>
    <scope>NUCLEOTIDE SEQUENCE [LARGE SCALE GENOMIC DNA]</scope>
</reference>
<dbReference type="EMBL" id="KZ505677">
    <property type="protein sequence ID" value="PKU47486.1"/>
    <property type="molecule type" value="Genomic_DNA"/>
</dbReference>
<feature type="domain" description="Reverse transcriptase" evidence="2">
    <location>
        <begin position="79"/>
        <end position="332"/>
    </location>
</feature>
<dbReference type="SUPFAM" id="SSF56672">
    <property type="entry name" value="DNA/RNA polymerases"/>
    <property type="match status" value="1"/>
</dbReference>
<evidence type="ECO:0000256" key="1">
    <source>
        <dbReference type="SAM" id="MobiDB-lite"/>
    </source>
</evidence>
<dbReference type="GO" id="GO:0003964">
    <property type="term" value="F:RNA-directed DNA polymerase activity"/>
    <property type="evidence" value="ECO:0007669"/>
    <property type="project" value="UniProtKB-KW"/>
</dbReference>
<evidence type="ECO:0000313" key="3">
    <source>
        <dbReference type="EMBL" id="PKU47486.1"/>
    </source>
</evidence>
<gene>
    <name evidence="3" type="ORF">llap_2226</name>
</gene>
<keyword evidence="3" id="KW-0548">Nucleotidyltransferase</keyword>
<feature type="region of interest" description="Disordered" evidence="1">
    <location>
        <begin position="73"/>
        <end position="107"/>
    </location>
</feature>
<sequence>MRKAKAHLELNLARDDKDNKKGFFKYISSKRKTRENVGPLLNELGAQVTEDAEKAELLNAFFASVFPAKASPQKPQTLEVREKAWNKEDSPSIEEDQGKKEDPGNYRPVGLTSVPGKLIEKLILNAISKHVEEKKIINSGQHGFTKGKSCMTNLLAFYDRMTGWVDEGRAVDVVYLDFSKAFDTVSHNTLIEDCKQEFQKLLMNLDPFTPLKINESKTDFSKVFDTISHSILLENLAVHGLDGCTLLWVKNWLDGWAQRVVVNGVKSSWWLVTSGVPQSSVLEPVLFSIFISYLDKGIKCTLSKFADDTKVGVRVDLLEGRKSLQRDLDRLD</sequence>
<organism evidence="3 4">
    <name type="scientific">Limosa lapponica baueri</name>
    <dbReference type="NCBI Taxonomy" id="1758121"/>
    <lineage>
        <taxon>Eukaryota</taxon>
        <taxon>Metazoa</taxon>
        <taxon>Chordata</taxon>
        <taxon>Craniata</taxon>
        <taxon>Vertebrata</taxon>
        <taxon>Euteleostomi</taxon>
        <taxon>Archelosauria</taxon>
        <taxon>Archosauria</taxon>
        <taxon>Dinosauria</taxon>
        <taxon>Saurischia</taxon>
        <taxon>Theropoda</taxon>
        <taxon>Coelurosauria</taxon>
        <taxon>Aves</taxon>
        <taxon>Neognathae</taxon>
        <taxon>Neoaves</taxon>
        <taxon>Charadriiformes</taxon>
        <taxon>Scolopacidae</taxon>
        <taxon>Limosa</taxon>
    </lineage>
</organism>
<protein>
    <submittedName>
        <fullName evidence="3">Rna-directed dna polymerase from mobile element jockey-like</fullName>
    </submittedName>
</protein>
<reference evidence="4" key="2">
    <citation type="submission" date="2017-12" db="EMBL/GenBank/DDBJ databases">
        <title>Genome sequence of the Bar-tailed Godwit (Limosa lapponica baueri).</title>
        <authorList>
            <person name="Lima N.C.B."/>
            <person name="Parody-Merino A.M."/>
            <person name="Battley P.F."/>
            <person name="Fidler A.E."/>
            <person name="Prosdocimi F."/>
        </authorList>
    </citation>
    <scope>NUCLEOTIDE SEQUENCE [LARGE SCALE GENOMIC DNA]</scope>
</reference>
<dbReference type="PANTHER" id="PTHR33332">
    <property type="entry name" value="REVERSE TRANSCRIPTASE DOMAIN-CONTAINING PROTEIN"/>
    <property type="match status" value="1"/>
</dbReference>
<dbReference type="Proteomes" id="UP000233556">
    <property type="component" value="Unassembled WGS sequence"/>
</dbReference>
<dbReference type="OrthoDB" id="416454at2759"/>
<dbReference type="InterPro" id="IPR043502">
    <property type="entry name" value="DNA/RNA_pol_sf"/>
</dbReference>
<feature type="compositionally biased region" description="Basic and acidic residues" evidence="1">
    <location>
        <begin position="79"/>
        <end position="104"/>
    </location>
</feature>
<proteinExistence type="predicted"/>
<evidence type="ECO:0000313" key="4">
    <source>
        <dbReference type="Proteomes" id="UP000233556"/>
    </source>
</evidence>
<keyword evidence="3" id="KW-0695">RNA-directed DNA polymerase</keyword>
<dbReference type="PROSITE" id="PS50878">
    <property type="entry name" value="RT_POL"/>
    <property type="match status" value="1"/>
</dbReference>
<name>A0A2I0UN46_LIMLA</name>
<dbReference type="Pfam" id="PF00078">
    <property type="entry name" value="RVT_1"/>
    <property type="match status" value="2"/>
</dbReference>
<keyword evidence="3" id="KW-0808">Transferase</keyword>